<evidence type="ECO:0000313" key="4">
    <source>
        <dbReference type="Proteomes" id="UP000004671"/>
    </source>
</evidence>
<dbReference type="Pfam" id="PF01850">
    <property type="entry name" value="PIN"/>
    <property type="match status" value="1"/>
</dbReference>
<dbReference type="Proteomes" id="UP000004671">
    <property type="component" value="Chromosome"/>
</dbReference>
<dbReference type="EMBL" id="CP018099">
    <property type="protein sequence ID" value="APF20165.1"/>
    <property type="molecule type" value="Genomic_DNA"/>
</dbReference>
<dbReference type="KEGG" id="caby:Cabys_3419"/>
<dbReference type="OrthoDB" id="676982at2"/>
<reference evidence="2 5" key="2">
    <citation type="submission" date="2016-11" db="EMBL/GenBank/DDBJ databases">
        <title>Genomic analysis of Caldithrix abyssi and proposal of a novel bacterial phylum Caldithrichaeota.</title>
        <authorList>
            <person name="Kublanov I."/>
            <person name="Sigalova O."/>
            <person name="Gavrilov S."/>
            <person name="Lebedinsky A."/>
            <person name="Ivanova N."/>
            <person name="Daum C."/>
            <person name="Reddy T."/>
            <person name="Klenk H.P."/>
            <person name="Goker M."/>
            <person name="Reva O."/>
            <person name="Miroshnichenko M."/>
            <person name="Kyprides N."/>
            <person name="Woyke T."/>
            <person name="Gelfand M."/>
        </authorList>
    </citation>
    <scope>NUCLEOTIDE SEQUENCE [LARGE SCALE GENOMIC DNA]</scope>
    <source>
        <strain evidence="2 5">LF13</strain>
    </source>
</reference>
<dbReference type="STRING" id="880073.Cabys_3419"/>
<dbReference type="eggNOG" id="COG1487">
    <property type="taxonomic scope" value="Bacteria"/>
</dbReference>
<name>H1XS64_CALAY</name>
<dbReference type="HOGENOM" id="CLU_118482_0_0_0"/>
<accession>H1XS64</accession>
<protein>
    <submittedName>
        <fullName evidence="3">PilT protein domain protein</fullName>
    </submittedName>
</protein>
<dbReference type="Gene3D" id="3.40.50.1010">
    <property type="entry name" value="5'-nuclease"/>
    <property type="match status" value="1"/>
</dbReference>
<dbReference type="PANTHER" id="PTHR39677:SF4">
    <property type="entry name" value="RIBONUCLEASE VAPC6"/>
    <property type="match status" value="1"/>
</dbReference>
<dbReference type="EMBL" id="CM001402">
    <property type="protein sequence ID" value="EHO40228.1"/>
    <property type="molecule type" value="Genomic_DNA"/>
</dbReference>
<dbReference type="PANTHER" id="PTHR39677">
    <property type="entry name" value="RIBONUCLEASE VAPC6"/>
    <property type="match status" value="1"/>
</dbReference>
<sequence>MNGNRYLIDTNIAIYLLAGDERIADILDQNQIFLSFISELELLSFKKLSEKEEEIIKGFLDDVIIIDINKRIKDFVIDLRKKRRIKLPDAIIVATGKFLNIPLITADQQLKSISETQIVLYTT</sequence>
<dbReference type="Proteomes" id="UP000183868">
    <property type="component" value="Chromosome"/>
</dbReference>
<dbReference type="RefSeq" id="WP_006927161.1">
    <property type="nucleotide sequence ID" value="NZ_CM001402.1"/>
</dbReference>
<dbReference type="InterPro" id="IPR029060">
    <property type="entry name" value="PIN-like_dom_sf"/>
</dbReference>
<evidence type="ECO:0000313" key="3">
    <source>
        <dbReference type="EMBL" id="EHO40228.1"/>
    </source>
</evidence>
<proteinExistence type="predicted"/>
<evidence type="ECO:0000313" key="5">
    <source>
        <dbReference type="Proteomes" id="UP000183868"/>
    </source>
</evidence>
<dbReference type="AlphaFoldDB" id="H1XS64"/>
<dbReference type="InParanoid" id="H1XS64"/>
<dbReference type="CDD" id="cd18738">
    <property type="entry name" value="PIN_VapC4-5_FitB-like"/>
    <property type="match status" value="1"/>
</dbReference>
<evidence type="ECO:0000313" key="2">
    <source>
        <dbReference type="EMBL" id="APF20165.1"/>
    </source>
</evidence>
<feature type="domain" description="PIN" evidence="1">
    <location>
        <begin position="6"/>
        <end position="114"/>
    </location>
</feature>
<reference evidence="3 4" key="1">
    <citation type="submission" date="2011-09" db="EMBL/GenBank/DDBJ databases">
        <title>The permanent draft genome of Caldithrix abyssi DSM 13497.</title>
        <authorList>
            <consortium name="US DOE Joint Genome Institute (JGI-PGF)"/>
            <person name="Lucas S."/>
            <person name="Han J."/>
            <person name="Lapidus A."/>
            <person name="Bruce D."/>
            <person name="Goodwin L."/>
            <person name="Pitluck S."/>
            <person name="Peters L."/>
            <person name="Kyrpides N."/>
            <person name="Mavromatis K."/>
            <person name="Ivanova N."/>
            <person name="Mikhailova N."/>
            <person name="Chertkov O."/>
            <person name="Detter J.C."/>
            <person name="Tapia R."/>
            <person name="Han C."/>
            <person name="Land M."/>
            <person name="Hauser L."/>
            <person name="Markowitz V."/>
            <person name="Cheng J.-F."/>
            <person name="Hugenholtz P."/>
            <person name="Woyke T."/>
            <person name="Wu D."/>
            <person name="Spring S."/>
            <person name="Brambilla E."/>
            <person name="Klenk H.-P."/>
            <person name="Eisen J.A."/>
        </authorList>
    </citation>
    <scope>NUCLEOTIDE SEQUENCE [LARGE SCALE GENOMIC DNA]</scope>
    <source>
        <strain evidence="3 4">DSM 13497</strain>
    </source>
</reference>
<dbReference type="InterPro" id="IPR002716">
    <property type="entry name" value="PIN_dom"/>
</dbReference>
<dbReference type="PaxDb" id="880073-Calab_0585"/>
<gene>
    <name evidence="2" type="ORF">Cabys_3419</name>
    <name evidence="3" type="ORF">Calab_0585</name>
</gene>
<evidence type="ECO:0000259" key="1">
    <source>
        <dbReference type="Pfam" id="PF01850"/>
    </source>
</evidence>
<keyword evidence="4" id="KW-1185">Reference proteome</keyword>
<organism evidence="3 4">
    <name type="scientific">Caldithrix abyssi DSM 13497</name>
    <dbReference type="NCBI Taxonomy" id="880073"/>
    <lineage>
        <taxon>Bacteria</taxon>
        <taxon>Pseudomonadati</taxon>
        <taxon>Calditrichota</taxon>
        <taxon>Calditrichia</taxon>
        <taxon>Calditrichales</taxon>
        <taxon>Calditrichaceae</taxon>
        <taxon>Caldithrix</taxon>
    </lineage>
</organism>
<dbReference type="SUPFAM" id="SSF88723">
    <property type="entry name" value="PIN domain-like"/>
    <property type="match status" value="1"/>
</dbReference>